<gene>
    <name evidence="2" type="ORF">A2462_00725</name>
</gene>
<name>A0A1F4TJM9_UNCSA</name>
<dbReference type="EMBL" id="MEUI01000042">
    <property type="protein sequence ID" value="OGC32906.1"/>
    <property type="molecule type" value="Genomic_DNA"/>
</dbReference>
<evidence type="ECO:0000259" key="1">
    <source>
        <dbReference type="Pfam" id="PF04545"/>
    </source>
</evidence>
<dbReference type="InterPro" id="IPR007630">
    <property type="entry name" value="RNA_pol_sigma70_r4"/>
</dbReference>
<reference evidence="2 3" key="1">
    <citation type="journal article" date="2016" name="Nat. Commun.">
        <title>Thousands of microbial genomes shed light on interconnected biogeochemical processes in an aquifer system.</title>
        <authorList>
            <person name="Anantharaman K."/>
            <person name="Brown C.T."/>
            <person name="Hug L.A."/>
            <person name="Sharon I."/>
            <person name="Castelle C.J."/>
            <person name="Probst A.J."/>
            <person name="Thomas B.C."/>
            <person name="Singh A."/>
            <person name="Wilkins M.J."/>
            <person name="Karaoz U."/>
            <person name="Brodie E.L."/>
            <person name="Williams K.H."/>
            <person name="Hubbard S.S."/>
            <person name="Banfield J.F."/>
        </authorList>
    </citation>
    <scope>NUCLEOTIDE SEQUENCE [LARGE SCALE GENOMIC DNA]</scope>
</reference>
<evidence type="ECO:0000313" key="3">
    <source>
        <dbReference type="Proteomes" id="UP000177309"/>
    </source>
</evidence>
<dbReference type="AlphaFoldDB" id="A0A1F4TJM9"/>
<dbReference type="SUPFAM" id="SSF88659">
    <property type="entry name" value="Sigma3 and sigma4 domains of RNA polymerase sigma factors"/>
    <property type="match status" value="1"/>
</dbReference>
<protein>
    <recommendedName>
        <fullName evidence="1">RNA polymerase sigma-70 region 4 domain-containing protein</fullName>
    </recommendedName>
</protein>
<proteinExistence type="predicted"/>
<accession>A0A1F4TJM9</accession>
<evidence type="ECO:0000313" key="2">
    <source>
        <dbReference type="EMBL" id="OGC32906.1"/>
    </source>
</evidence>
<dbReference type="InterPro" id="IPR013324">
    <property type="entry name" value="RNA_pol_sigma_r3/r4-like"/>
</dbReference>
<dbReference type="Proteomes" id="UP000177309">
    <property type="component" value="Unassembled WGS sequence"/>
</dbReference>
<dbReference type="Gene3D" id="1.20.140.160">
    <property type="match status" value="1"/>
</dbReference>
<dbReference type="Pfam" id="PF04545">
    <property type="entry name" value="Sigma70_r4"/>
    <property type="match status" value="1"/>
</dbReference>
<feature type="domain" description="RNA polymerase sigma-70 region 4" evidence="1">
    <location>
        <begin position="52"/>
        <end position="99"/>
    </location>
</feature>
<organism evidence="2 3">
    <name type="scientific">candidate division WOR-1 bacterium RIFOXYC2_FULL_41_25</name>
    <dbReference type="NCBI Taxonomy" id="1802586"/>
    <lineage>
        <taxon>Bacteria</taxon>
        <taxon>Bacillati</taxon>
        <taxon>Saganbacteria</taxon>
    </lineage>
</organism>
<dbReference type="GO" id="GO:0003700">
    <property type="term" value="F:DNA-binding transcription factor activity"/>
    <property type="evidence" value="ECO:0007669"/>
    <property type="project" value="InterPro"/>
</dbReference>
<dbReference type="GO" id="GO:0006352">
    <property type="term" value="P:DNA-templated transcription initiation"/>
    <property type="evidence" value="ECO:0007669"/>
    <property type="project" value="InterPro"/>
</dbReference>
<sequence>MDNQEWFERFKVKFLPTDSLERVGSHDEHYYYERLSIKGDKGLIQSTLLKLAVQTLPPLERKIVKLIFFEEYTEREVSKCLKMSKSKIHRTKNKALKMLSRSVFLHLSKLPQQKPEEIEEA</sequence>
<comment type="caution">
    <text evidence="2">The sequence shown here is derived from an EMBL/GenBank/DDBJ whole genome shotgun (WGS) entry which is preliminary data.</text>
</comment>